<proteinExistence type="inferred from homology"/>
<evidence type="ECO:0000256" key="4">
    <source>
        <dbReference type="ARBA" id="ARBA00022692"/>
    </source>
</evidence>
<evidence type="ECO:0000256" key="7">
    <source>
        <dbReference type="RuleBase" id="RU003879"/>
    </source>
</evidence>
<organism evidence="9 10">
    <name type="scientific">Microbulbifer rhizosphaerae</name>
    <dbReference type="NCBI Taxonomy" id="1562603"/>
    <lineage>
        <taxon>Bacteria</taxon>
        <taxon>Pseudomonadati</taxon>
        <taxon>Pseudomonadota</taxon>
        <taxon>Gammaproteobacteria</taxon>
        <taxon>Cellvibrionales</taxon>
        <taxon>Microbulbiferaceae</taxon>
        <taxon>Microbulbifer</taxon>
    </lineage>
</organism>
<dbReference type="GO" id="GO:0005886">
    <property type="term" value="C:plasma membrane"/>
    <property type="evidence" value="ECO:0007669"/>
    <property type="project" value="UniProtKB-SubCell"/>
</dbReference>
<dbReference type="Gene3D" id="3.30.420.270">
    <property type="match status" value="1"/>
</dbReference>
<dbReference type="AlphaFoldDB" id="A0A7W4WFW9"/>
<gene>
    <name evidence="9" type="ORF">FHS09_003736</name>
</gene>
<dbReference type="PANTHER" id="PTHR30558">
    <property type="entry name" value="EXBD MEMBRANE COMPONENT OF PMF-DRIVEN MACROMOLECULE IMPORT SYSTEM"/>
    <property type="match status" value="1"/>
</dbReference>
<keyword evidence="3" id="KW-1003">Cell membrane</keyword>
<feature type="transmembrane region" description="Helical" evidence="8">
    <location>
        <begin position="20"/>
        <end position="40"/>
    </location>
</feature>
<evidence type="ECO:0000313" key="9">
    <source>
        <dbReference type="EMBL" id="MBB3062886.1"/>
    </source>
</evidence>
<dbReference type="PANTHER" id="PTHR30558:SF13">
    <property type="entry name" value="BIOPOLYMER TRANSPORT PROTEIN EXBD2"/>
    <property type="match status" value="1"/>
</dbReference>
<protein>
    <submittedName>
        <fullName evidence="9">Biopolymer transport protein ExbD</fullName>
    </submittedName>
</protein>
<keyword evidence="10" id="KW-1185">Reference proteome</keyword>
<comment type="caution">
    <text evidence="9">The sequence shown here is derived from an EMBL/GenBank/DDBJ whole genome shotgun (WGS) entry which is preliminary data.</text>
</comment>
<dbReference type="InterPro" id="IPR003400">
    <property type="entry name" value="ExbD"/>
</dbReference>
<reference evidence="9 10" key="1">
    <citation type="submission" date="2020-08" db="EMBL/GenBank/DDBJ databases">
        <title>Genomic Encyclopedia of Type Strains, Phase III (KMG-III): the genomes of soil and plant-associated and newly described type strains.</title>
        <authorList>
            <person name="Whitman W."/>
        </authorList>
    </citation>
    <scope>NUCLEOTIDE SEQUENCE [LARGE SCALE GENOMIC DNA]</scope>
    <source>
        <strain evidence="9 10">CECT 8799</strain>
    </source>
</reference>
<comment type="subcellular location">
    <subcellularLocation>
        <location evidence="1">Cell membrane</location>
        <topology evidence="1">Single-pass membrane protein</topology>
    </subcellularLocation>
    <subcellularLocation>
        <location evidence="7">Cell membrane</location>
        <topology evidence="7">Single-pass type II membrane protein</topology>
    </subcellularLocation>
</comment>
<keyword evidence="6 8" id="KW-0472">Membrane</keyword>
<keyword evidence="7" id="KW-0653">Protein transport</keyword>
<evidence type="ECO:0000256" key="6">
    <source>
        <dbReference type="ARBA" id="ARBA00023136"/>
    </source>
</evidence>
<evidence type="ECO:0000256" key="5">
    <source>
        <dbReference type="ARBA" id="ARBA00022989"/>
    </source>
</evidence>
<dbReference type="Pfam" id="PF02472">
    <property type="entry name" value="ExbD"/>
    <property type="match status" value="1"/>
</dbReference>
<sequence length="136" mass="14758">MSDPSIFFPEQEEENQIDLTPMLDVVFIMLIFFIVTSTFVKEAGVDVSRPDAETRVVSESNAIQIGITAANQIFMDKRLIDKRAVRANVERGLAESPGAAVIIVADAESKTETLIEVMDQARLAGAENVSVAADEG</sequence>
<accession>A0A7W4WFW9</accession>
<evidence type="ECO:0000256" key="2">
    <source>
        <dbReference type="ARBA" id="ARBA00005811"/>
    </source>
</evidence>
<dbReference type="RefSeq" id="WP_183462579.1">
    <property type="nucleotide sequence ID" value="NZ_JACHWZ010000021.1"/>
</dbReference>
<keyword evidence="5 8" id="KW-1133">Transmembrane helix</keyword>
<evidence type="ECO:0000256" key="1">
    <source>
        <dbReference type="ARBA" id="ARBA00004162"/>
    </source>
</evidence>
<comment type="similarity">
    <text evidence="2 7">Belongs to the ExbD/TolR family.</text>
</comment>
<dbReference type="GO" id="GO:0015031">
    <property type="term" value="P:protein transport"/>
    <property type="evidence" value="ECO:0007669"/>
    <property type="project" value="UniProtKB-KW"/>
</dbReference>
<evidence type="ECO:0000313" key="10">
    <source>
        <dbReference type="Proteomes" id="UP000535937"/>
    </source>
</evidence>
<keyword evidence="7" id="KW-0813">Transport</keyword>
<evidence type="ECO:0000256" key="8">
    <source>
        <dbReference type="SAM" id="Phobius"/>
    </source>
</evidence>
<dbReference type="Proteomes" id="UP000535937">
    <property type="component" value="Unassembled WGS sequence"/>
</dbReference>
<dbReference type="GO" id="GO:0022857">
    <property type="term" value="F:transmembrane transporter activity"/>
    <property type="evidence" value="ECO:0007669"/>
    <property type="project" value="InterPro"/>
</dbReference>
<keyword evidence="4 7" id="KW-0812">Transmembrane</keyword>
<evidence type="ECO:0000256" key="3">
    <source>
        <dbReference type="ARBA" id="ARBA00022475"/>
    </source>
</evidence>
<name>A0A7W4WFW9_9GAMM</name>
<dbReference type="EMBL" id="JACHWZ010000021">
    <property type="protein sequence ID" value="MBB3062886.1"/>
    <property type="molecule type" value="Genomic_DNA"/>
</dbReference>